<protein>
    <recommendedName>
        <fullName evidence="1">DNA2/NAM7 helicase-like C-terminal domain-containing protein</fullName>
    </recommendedName>
</protein>
<comment type="caution">
    <text evidence="2">The sequence shown here is derived from an EMBL/GenBank/DDBJ whole genome shotgun (WGS) entry which is preliminary data.</text>
</comment>
<evidence type="ECO:0000313" key="2">
    <source>
        <dbReference type="EMBL" id="MCL7047428.1"/>
    </source>
</evidence>
<sequence>ISEDAEFGRSLFERLVSLGHKKHLLNVQYRMHPAISLFPNSEFYNKQISDAYSAHQRSYTKQLLQGNMYGPYSFINISCGREESDNKHSRHNMIEVAVISE</sequence>
<dbReference type="PANTHER" id="PTHR10887:SF522">
    <property type="entry name" value="P-LOOP CONTAINING NUCLEOSIDE TRIPHOSPHATE HYDROLASES SUPERFAMILY PROTEIN"/>
    <property type="match status" value="1"/>
</dbReference>
<evidence type="ECO:0000259" key="1">
    <source>
        <dbReference type="Pfam" id="PF13087"/>
    </source>
</evidence>
<proteinExistence type="predicted"/>
<dbReference type="AlphaFoldDB" id="A0AA42B0Y0"/>
<dbReference type="Pfam" id="PF13087">
    <property type="entry name" value="AAA_12"/>
    <property type="match status" value="1"/>
</dbReference>
<dbReference type="InterPro" id="IPR027417">
    <property type="entry name" value="P-loop_NTPase"/>
</dbReference>
<dbReference type="InterPro" id="IPR045055">
    <property type="entry name" value="DNA2/NAM7-like"/>
</dbReference>
<organism evidence="2 3">
    <name type="scientific">Papaver nudicaule</name>
    <name type="common">Iceland poppy</name>
    <dbReference type="NCBI Taxonomy" id="74823"/>
    <lineage>
        <taxon>Eukaryota</taxon>
        <taxon>Viridiplantae</taxon>
        <taxon>Streptophyta</taxon>
        <taxon>Embryophyta</taxon>
        <taxon>Tracheophyta</taxon>
        <taxon>Spermatophyta</taxon>
        <taxon>Magnoliopsida</taxon>
        <taxon>Ranunculales</taxon>
        <taxon>Papaveraceae</taxon>
        <taxon>Papaveroideae</taxon>
        <taxon>Papaver</taxon>
    </lineage>
</organism>
<accession>A0AA42B0Y0</accession>
<name>A0AA42B0Y0_PAPNU</name>
<dbReference type="EMBL" id="JAJJMA010292776">
    <property type="protein sequence ID" value="MCL7047428.1"/>
    <property type="molecule type" value="Genomic_DNA"/>
</dbReference>
<feature type="non-terminal residue" evidence="2">
    <location>
        <position position="1"/>
    </location>
</feature>
<gene>
    <name evidence="2" type="ORF">MKW94_003036</name>
</gene>
<dbReference type="Gene3D" id="3.40.50.300">
    <property type="entry name" value="P-loop containing nucleotide triphosphate hydrolases"/>
    <property type="match status" value="1"/>
</dbReference>
<dbReference type="Proteomes" id="UP001177140">
    <property type="component" value="Unassembled WGS sequence"/>
</dbReference>
<reference evidence="2" key="1">
    <citation type="submission" date="2022-03" db="EMBL/GenBank/DDBJ databases">
        <title>A functionally conserved STORR gene fusion in Papaver species that diverged 16.8 million years ago.</title>
        <authorList>
            <person name="Catania T."/>
        </authorList>
    </citation>
    <scope>NUCLEOTIDE SEQUENCE</scope>
    <source>
        <strain evidence="2">S-191538</strain>
    </source>
</reference>
<dbReference type="PANTHER" id="PTHR10887">
    <property type="entry name" value="DNA2/NAM7 HELICASE FAMILY"/>
    <property type="match status" value="1"/>
</dbReference>
<feature type="domain" description="DNA2/NAM7 helicase-like C-terminal" evidence="1">
    <location>
        <begin position="8"/>
        <end position="100"/>
    </location>
</feature>
<dbReference type="InterPro" id="IPR041679">
    <property type="entry name" value="DNA2/NAM7-like_C"/>
</dbReference>
<evidence type="ECO:0000313" key="3">
    <source>
        <dbReference type="Proteomes" id="UP001177140"/>
    </source>
</evidence>
<dbReference type="SUPFAM" id="SSF52540">
    <property type="entry name" value="P-loop containing nucleoside triphosphate hydrolases"/>
    <property type="match status" value="1"/>
</dbReference>
<keyword evidence="3" id="KW-1185">Reference proteome</keyword>